<proteinExistence type="predicted"/>
<keyword evidence="4" id="KW-1185">Reference proteome</keyword>
<keyword evidence="1" id="KW-0677">Repeat</keyword>
<organism evidence="3 4">
    <name type="scientific">Symbiodinium microadriaticum</name>
    <name type="common">Dinoflagellate</name>
    <name type="synonym">Zooxanthella microadriatica</name>
    <dbReference type="NCBI Taxonomy" id="2951"/>
    <lineage>
        <taxon>Eukaryota</taxon>
        <taxon>Sar</taxon>
        <taxon>Alveolata</taxon>
        <taxon>Dinophyceae</taxon>
        <taxon>Suessiales</taxon>
        <taxon>Symbiodiniaceae</taxon>
        <taxon>Symbiodinium</taxon>
    </lineage>
</organism>
<dbReference type="PROSITE" id="PS51375">
    <property type="entry name" value="PPR"/>
    <property type="match status" value="1"/>
</dbReference>
<dbReference type="NCBIfam" id="TIGR00756">
    <property type="entry name" value="PPR"/>
    <property type="match status" value="1"/>
</dbReference>
<evidence type="ECO:0000256" key="1">
    <source>
        <dbReference type="ARBA" id="ARBA00022737"/>
    </source>
</evidence>
<dbReference type="Proteomes" id="UP000186817">
    <property type="component" value="Unassembled WGS sequence"/>
</dbReference>
<feature type="repeat" description="PPR" evidence="2">
    <location>
        <begin position="19"/>
        <end position="53"/>
    </location>
</feature>
<dbReference type="PANTHER" id="PTHR47447">
    <property type="entry name" value="OS03G0856100 PROTEIN"/>
    <property type="match status" value="1"/>
</dbReference>
<evidence type="ECO:0000313" key="4">
    <source>
        <dbReference type="Proteomes" id="UP000186817"/>
    </source>
</evidence>
<dbReference type="OrthoDB" id="414157at2759"/>
<dbReference type="PANTHER" id="PTHR47447:SF17">
    <property type="entry name" value="OS12G0638900 PROTEIN"/>
    <property type="match status" value="1"/>
</dbReference>
<dbReference type="Pfam" id="PF13041">
    <property type="entry name" value="PPR_2"/>
    <property type="match status" value="1"/>
</dbReference>
<comment type="caution">
    <text evidence="3">The sequence shown here is derived from an EMBL/GenBank/DDBJ whole genome shotgun (WGS) entry which is preliminary data.</text>
</comment>
<dbReference type="Gene3D" id="1.25.40.10">
    <property type="entry name" value="Tetratricopeptide repeat domain"/>
    <property type="match status" value="1"/>
</dbReference>
<dbReference type="InterPro" id="IPR002885">
    <property type="entry name" value="PPR_rpt"/>
</dbReference>
<accession>A0A1Q9D7C2</accession>
<dbReference type="InterPro" id="IPR011990">
    <property type="entry name" value="TPR-like_helical_dom_sf"/>
</dbReference>
<dbReference type="OMA" id="RTMIEDS"/>
<protein>
    <submittedName>
        <fullName evidence="3">Pentatricopeptide repeat-containing protein, mitochondrial</fullName>
    </submittedName>
</protein>
<reference evidence="3 4" key="1">
    <citation type="submission" date="2016-02" db="EMBL/GenBank/DDBJ databases">
        <title>Genome analysis of coral dinoflagellate symbionts highlights evolutionary adaptations to a symbiotic lifestyle.</title>
        <authorList>
            <person name="Aranda M."/>
            <person name="Li Y."/>
            <person name="Liew Y.J."/>
            <person name="Baumgarten S."/>
            <person name="Simakov O."/>
            <person name="Wilson M."/>
            <person name="Piel J."/>
            <person name="Ashoor H."/>
            <person name="Bougouffa S."/>
            <person name="Bajic V.B."/>
            <person name="Ryu T."/>
            <person name="Ravasi T."/>
            <person name="Bayer T."/>
            <person name="Micklem G."/>
            <person name="Kim H."/>
            <person name="Bhak J."/>
            <person name="Lajeunesse T.C."/>
            <person name="Voolstra C.R."/>
        </authorList>
    </citation>
    <scope>NUCLEOTIDE SEQUENCE [LARGE SCALE GENOMIC DNA]</scope>
    <source>
        <strain evidence="3 4">CCMP2467</strain>
    </source>
</reference>
<evidence type="ECO:0000256" key="2">
    <source>
        <dbReference type="PROSITE-ProRule" id="PRU00708"/>
    </source>
</evidence>
<dbReference type="AlphaFoldDB" id="A0A1Q9D7C2"/>
<sequence length="166" mass="17772">MQCVKKWLLRMEEEGLSPDLVAFNSIIDSFARRGLLADAERWLKELKDAGLQPNVRSYTPFSAALAQRGDVVAAARWLRTMIEDSVETPVSPNAVSHATLVDAHVLALVSQGNATAASATLDRLLEAGADADARTISAVLRCCTRAGADKMPAKLDCFGTVGCTKV</sequence>
<gene>
    <name evidence="3" type="ORF">AK812_SmicGene27328</name>
</gene>
<evidence type="ECO:0000313" key="3">
    <source>
        <dbReference type="EMBL" id="OLP91026.1"/>
    </source>
</evidence>
<name>A0A1Q9D7C2_SYMMI</name>
<dbReference type="EMBL" id="LSRX01000683">
    <property type="protein sequence ID" value="OLP91026.1"/>
    <property type="molecule type" value="Genomic_DNA"/>
</dbReference>